<dbReference type="InterPro" id="IPR019734">
    <property type="entry name" value="TPR_rpt"/>
</dbReference>
<protein>
    <submittedName>
        <fullName evidence="6">Outer membrane protein PgaA</fullName>
    </submittedName>
</protein>
<comment type="pathway">
    <text evidence="1">Protein modification; protein glycosylation.</text>
</comment>
<gene>
    <name evidence="6" type="ORF">Pan189_04930</name>
</gene>
<dbReference type="RefSeq" id="WP_310820978.1">
    <property type="nucleotide sequence ID" value="NZ_CP036268.1"/>
</dbReference>
<dbReference type="AlphaFoldDB" id="A0A517QX37"/>
<evidence type="ECO:0000256" key="4">
    <source>
        <dbReference type="PROSITE-ProRule" id="PRU00339"/>
    </source>
</evidence>
<accession>A0A517QX37</accession>
<keyword evidence="5" id="KW-0732">Signal</keyword>
<dbReference type="KEGG" id="svp:Pan189_04930"/>
<sequence length="310" mass="32868" precursor="true">MRPLGPAVCCAVLILTTCVSGCNQLNAWALNESGKAHYSSGNYIAARDEFRRAAVDDPANVDYLHNVASASQKLGDKSGAEAFYRQALSKDPKHQPSYHGLASTLADQGRMNEAVDLVHSWRSADPSSPQPLIEMAWLQQQMGDITGAEATLRQAVAIRPNHPIALAQLGGLYEDTGRPAQAASLYRQSLAYDWNQPAVMARLNGVKTGVSSQMASSRPVQYVTAPPATWNALNGTGAGKAVENLPPPATPSGPIADRPEITPTGGTFNGGAYQVPPTNPEAPRQMFGPGLEFGPTVVPFENGSAAPIRR</sequence>
<proteinExistence type="predicted"/>
<feature type="signal peptide" evidence="5">
    <location>
        <begin position="1"/>
        <end position="21"/>
    </location>
</feature>
<dbReference type="EMBL" id="CP036268">
    <property type="protein sequence ID" value="QDT36138.1"/>
    <property type="molecule type" value="Genomic_DNA"/>
</dbReference>
<keyword evidence="7" id="KW-1185">Reference proteome</keyword>
<dbReference type="Gene3D" id="1.25.40.10">
    <property type="entry name" value="Tetratricopeptide repeat domain"/>
    <property type="match status" value="1"/>
</dbReference>
<keyword evidence="2" id="KW-0328">Glycosyltransferase</keyword>
<dbReference type="PROSITE" id="PS50005">
    <property type="entry name" value="TPR"/>
    <property type="match status" value="1"/>
</dbReference>
<evidence type="ECO:0000256" key="3">
    <source>
        <dbReference type="ARBA" id="ARBA00022679"/>
    </source>
</evidence>
<name>A0A517QX37_9PLAN</name>
<dbReference type="InterPro" id="IPR011990">
    <property type="entry name" value="TPR-like_helical_dom_sf"/>
</dbReference>
<keyword evidence="4" id="KW-0802">TPR repeat</keyword>
<dbReference type="InterPro" id="IPR051939">
    <property type="entry name" value="Glycosyltr_41/O-GlcNAc_trsf"/>
</dbReference>
<evidence type="ECO:0000256" key="5">
    <source>
        <dbReference type="SAM" id="SignalP"/>
    </source>
</evidence>
<feature type="repeat" description="TPR" evidence="4">
    <location>
        <begin position="27"/>
        <end position="60"/>
    </location>
</feature>
<dbReference type="PANTHER" id="PTHR44835">
    <property type="entry name" value="UDP-N-ACETYLGLUCOSAMINE--PEPTIDE N-ACETYLGLUCOSAMINYLTRANSFERASE SPINDLY-RELATED"/>
    <property type="match status" value="1"/>
</dbReference>
<feature type="chain" id="PRO_5021862528" evidence="5">
    <location>
        <begin position="22"/>
        <end position="310"/>
    </location>
</feature>
<evidence type="ECO:0000313" key="7">
    <source>
        <dbReference type="Proteomes" id="UP000317318"/>
    </source>
</evidence>
<evidence type="ECO:0000256" key="1">
    <source>
        <dbReference type="ARBA" id="ARBA00004922"/>
    </source>
</evidence>
<evidence type="ECO:0000256" key="2">
    <source>
        <dbReference type="ARBA" id="ARBA00022676"/>
    </source>
</evidence>
<dbReference type="Proteomes" id="UP000317318">
    <property type="component" value="Chromosome"/>
</dbReference>
<dbReference type="Pfam" id="PF14559">
    <property type="entry name" value="TPR_19"/>
    <property type="match status" value="2"/>
</dbReference>
<dbReference type="SMART" id="SM00028">
    <property type="entry name" value="TPR"/>
    <property type="match status" value="4"/>
</dbReference>
<dbReference type="SUPFAM" id="SSF48452">
    <property type="entry name" value="TPR-like"/>
    <property type="match status" value="1"/>
</dbReference>
<reference evidence="6 7" key="1">
    <citation type="submission" date="2019-02" db="EMBL/GenBank/DDBJ databases">
        <title>Deep-cultivation of Planctomycetes and their phenomic and genomic characterization uncovers novel biology.</title>
        <authorList>
            <person name="Wiegand S."/>
            <person name="Jogler M."/>
            <person name="Boedeker C."/>
            <person name="Pinto D."/>
            <person name="Vollmers J."/>
            <person name="Rivas-Marin E."/>
            <person name="Kohn T."/>
            <person name="Peeters S.H."/>
            <person name="Heuer A."/>
            <person name="Rast P."/>
            <person name="Oberbeckmann S."/>
            <person name="Bunk B."/>
            <person name="Jeske O."/>
            <person name="Meyerdierks A."/>
            <person name="Storesund J.E."/>
            <person name="Kallscheuer N."/>
            <person name="Luecker S."/>
            <person name="Lage O.M."/>
            <person name="Pohl T."/>
            <person name="Merkel B.J."/>
            <person name="Hornburger P."/>
            <person name="Mueller R.-W."/>
            <person name="Bruemmer F."/>
            <person name="Labrenz M."/>
            <person name="Spormann A.M."/>
            <person name="Op den Camp H."/>
            <person name="Overmann J."/>
            <person name="Amann R."/>
            <person name="Jetten M.S.M."/>
            <person name="Mascher T."/>
            <person name="Medema M.H."/>
            <person name="Devos D.P."/>
            <person name="Kaster A.-K."/>
            <person name="Ovreas L."/>
            <person name="Rohde M."/>
            <person name="Galperin M.Y."/>
            <person name="Jogler C."/>
        </authorList>
    </citation>
    <scope>NUCLEOTIDE SEQUENCE [LARGE SCALE GENOMIC DNA]</scope>
    <source>
        <strain evidence="6 7">Pan189</strain>
    </source>
</reference>
<organism evidence="6 7">
    <name type="scientific">Stratiformator vulcanicus</name>
    <dbReference type="NCBI Taxonomy" id="2527980"/>
    <lineage>
        <taxon>Bacteria</taxon>
        <taxon>Pseudomonadati</taxon>
        <taxon>Planctomycetota</taxon>
        <taxon>Planctomycetia</taxon>
        <taxon>Planctomycetales</taxon>
        <taxon>Planctomycetaceae</taxon>
        <taxon>Stratiformator</taxon>
    </lineage>
</organism>
<evidence type="ECO:0000313" key="6">
    <source>
        <dbReference type="EMBL" id="QDT36138.1"/>
    </source>
</evidence>
<dbReference type="GO" id="GO:0016757">
    <property type="term" value="F:glycosyltransferase activity"/>
    <property type="evidence" value="ECO:0007669"/>
    <property type="project" value="UniProtKB-KW"/>
</dbReference>
<dbReference type="PANTHER" id="PTHR44835:SF1">
    <property type="entry name" value="PROTEIN O-GLCNAC TRANSFERASE"/>
    <property type="match status" value="1"/>
</dbReference>
<keyword evidence="3" id="KW-0808">Transferase</keyword>